<name>A0AAV7RQI0_PLEWA</name>
<reference evidence="1" key="1">
    <citation type="journal article" date="2022" name="bioRxiv">
        <title>Sequencing and chromosome-scale assembly of the giantPleurodeles waltlgenome.</title>
        <authorList>
            <person name="Brown T."/>
            <person name="Elewa A."/>
            <person name="Iarovenko S."/>
            <person name="Subramanian E."/>
            <person name="Araus A.J."/>
            <person name="Petzold A."/>
            <person name="Susuki M."/>
            <person name="Suzuki K.-i.T."/>
            <person name="Hayashi T."/>
            <person name="Toyoda A."/>
            <person name="Oliveira C."/>
            <person name="Osipova E."/>
            <person name="Leigh N.D."/>
            <person name="Simon A."/>
            <person name="Yun M.H."/>
        </authorList>
    </citation>
    <scope>NUCLEOTIDE SEQUENCE</scope>
    <source>
        <strain evidence="1">20211129_DDA</strain>
        <tissue evidence="1">Liver</tissue>
    </source>
</reference>
<comment type="caution">
    <text evidence="1">The sequence shown here is derived from an EMBL/GenBank/DDBJ whole genome shotgun (WGS) entry which is preliminary data.</text>
</comment>
<dbReference type="AlphaFoldDB" id="A0AAV7RQI0"/>
<proteinExistence type="predicted"/>
<keyword evidence="2" id="KW-1185">Reference proteome</keyword>
<organism evidence="1 2">
    <name type="scientific">Pleurodeles waltl</name>
    <name type="common">Iberian ribbed newt</name>
    <dbReference type="NCBI Taxonomy" id="8319"/>
    <lineage>
        <taxon>Eukaryota</taxon>
        <taxon>Metazoa</taxon>
        <taxon>Chordata</taxon>
        <taxon>Craniata</taxon>
        <taxon>Vertebrata</taxon>
        <taxon>Euteleostomi</taxon>
        <taxon>Amphibia</taxon>
        <taxon>Batrachia</taxon>
        <taxon>Caudata</taxon>
        <taxon>Salamandroidea</taxon>
        <taxon>Salamandridae</taxon>
        <taxon>Pleurodelinae</taxon>
        <taxon>Pleurodeles</taxon>
    </lineage>
</organism>
<sequence>MRTGDNEEVGEEAILDHHGLFRAQLEGVLSWGRQGEHTELEVQGDAMWDEEVQAVPIIDVDRVIAEREKDGIYGERSLDREEGPALALVAALLEWSEDEWHCRPPTKVYSRGSGLKESVEKSLKVGVARTRVPSSGRLGEDETGWGGDLSEVRADSIDVFERGKASTPGPLFSSFLQQGLAGTSQSSRELGAAQHTRGEDKAELGAASWIYKGSERSTGFIDSEVVRVPWGGKSSAPAGVSRYQQSTGRMTWWESRSTAATRRPSMAIQHTPAEPYIYAEEQPGPSGMATQDFSGHTGLDSDEYSLEEGEVWEKDGAQKREVEWWQKEKSQKVRGGGWMILLFIFYRGHAPVVKAFGEVLQKGKSWQGRRVMSGH</sequence>
<dbReference type="Proteomes" id="UP001066276">
    <property type="component" value="Chromosome 5"/>
</dbReference>
<protein>
    <submittedName>
        <fullName evidence="1">Uncharacterized protein</fullName>
    </submittedName>
</protein>
<gene>
    <name evidence="1" type="ORF">NDU88_007805</name>
</gene>
<evidence type="ECO:0000313" key="2">
    <source>
        <dbReference type="Proteomes" id="UP001066276"/>
    </source>
</evidence>
<evidence type="ECO:0000313" key="1">
    <source>
        <dbReference type="EMBL" id="KAJ1155069.1"/>
    </source>
</evidence>
<dbReference type="EMBL" id="JANPWB010000009">
    <property type="protein sequence ID" value="KAJ1155069.1"/>
    <property type="molecule type" value="Genomic_DNA"/>
</dbReference>
<accession>A0AAV7RQI0</accession>